<comment type="caution">
    <text evidence="2">The sequence shown here is derived from an EMBL/GenBank/DDBJ whole genome shotgun (WGS) entry which is preliminary data.</text>
</comment>
<proteinExistence type="predicted"/>
<keyword evidence="3" id="KW-1185">Reference proteome</keyword>
<gene>
    <name evidence="2" type="ORF">FMM08_15575</name>
</gene>
<protein>
    <submittedName>
        <fullName evidence="2">Uncharacterized protein</fullName>
    </submittedName>
</protein>
<feature type="transmembrane region" description="Helical" evidence="1">
    <location>
        <begin position="33"/>
        <end position="53"/>
    </location>
</feature>
<evidence type="ECO:0000256" key="1">
    <source>
        <dbReference type="SAM" id="Phobius"/>
    </source>
</evidence>
<feature type="transmembrane region" description="Helical" evidence="1">
    <location>
        <begin position="59"/>
        <end position="78"/>
    </location>
</feature>
<organism evidence="2 3">
    <name type="scientific">Quadrisphaera setariae</name>
    <dbReference type="NCBI Taxonomy" id="2593304"/>
    <lineage>
        <taxon>Bacteria</taxon>
        <taxon>Bacillati</taxon>
        <taxon>Actinomycetota</taxon>
        <taxon>Actinomycetes</taxon>
        <taxon>Kineosporiales</taxon>
        <taxon>Kineosporiaceae</taxon>
        <taxon>Quadrisphaera</taxon>
    </lineage>
</organism>
<dbReference type="OrthoDB" id="9962953at2"/>
<keyword evidence="1" id="KW-1133">Transmembrane helix</keyword>
<feature type="transmembrane region" description="Helical" evidence="1">
    <location>
        <begin position="116"/>
        <end position="138"/>
    </location>
</feature>
<sequence>MSEHAPLTADQARAALAGADTARRGLTARGRWLAGYFGAFAVGSVVVVLLIGLGGDTGTTLAMIGWVLLVSLGVGYAATRPVRLRREGRLHALAWLSWGVVYAVALLGGHPRHGELAYWLPAALVTAVPLLATAVLALRWSRR</sequence>
<dbReference type="Proteomes" id="UP000321234">
    <property type="component" value="Unassembled WGS sequence"/>
</dbReference>
<keyword evidence="1" id="KW-0812">Transmembrane</keyword>
<dbReference type="EMBL" id="VKAC01000009">
    <property type="protein sequence ID" value="TXR55286.1"/>
    <property type="molecule type" value="Genomic_DNA"/>
</dbReference>
<name>A0A5C8ZEE1_9ACTN</name>
<evidence type="ECO:0000313" key="2">
    <source>
        <dbReference type="EMBL" id="TXR55286.1"/>
    </source>
</evidence>
<dbReference type="AlphaFoldDB" id="A0A5C8ZEE1"/>
<keyword evidence="1" id="KW-0472">Membrane</keyword>
<accession>A0A5C8ZEE1</accession>
<reference evidence="2 3" key="1">
    <citation type="submission" date="2019-07" db="EMBL/GenBank/DDBJ databases">
        <title>Quadrisphaera sp. strain DD2A genome sequencing and assembly.</title>
        <authorList>
            <person name="Kim I."/>
        </authorList>
    </citation>
    <scope>NUCLEOTIDE SEQUENCE [LARGE SCALE GENOMIC DNA]</scope>
    <source>
        <strain evidence="2 3">DD2A</strain>
    </source>
</reference>
<evidence type="ECO:0000313" key="3">
    <source>
        <dbReference type="Proteomes" id="UP000321234"/>
    </source>
</evidence>
<dbReference type="RefSeq" id="WP_147927292.1">
    <property type="nucleotide sequence ID" value="NZ_VKAC01000009.1"/>
</dbReference>
<feature type="transmembrane region" description="Helical" evidence="1">
    <location>
        <begin position="90"/>
        <end position="110"/>
    </location>
</feature>